<keyword evidence="1" id="KW-0812">Transmembrane</keyword>
<accession>B3E8X0</accession>
<dbReference type="PANTHER" id="PTHR32309:SF13">
    <property type="entry name" value="FERRIC ENTEROBACTIN TRANSPORT PROTEIN FEPE"/>
    <property type="match status" value="1"/>
</dbReference>
<gene>
    <name evidence="2" type="ordered locus">Glov_1522</name>
</gene>
<dbReference type="AlphaFoldDB" id="B3E8X0"/>
<dbReference type="GO" id="GO:0005886">
    <property type="term" value="C:plasma membrane"/>
    <property type="evidence" value="ECO:0007669"/>
    <property type="project" value="TreeGrafter"/>
</dbReference>
<proteinExistence type="predicted"/>
<name>B3E8X0_TRIL1</name>
<dbReference type="Proteomes" id="UP000002420">
    <property type="component" value="Chromosome"/>
</dbReference>
<keyword evidence="1" id="KW-1133">Transmembrane helix</keyword>
<dbReference type="GO" id="GO:0004713">
    <property type="term" value="F:protein tyrosine kinase activity"/>
    <property type="evidence" value="ECO:0007669"/>
    <property type="project" value="TreeGrafter"/>
</dbReference>
<dbReference type="InterPro" id="IPR050445">
    <property type="entry name" value="Bact_polysacc_biosynth/exp"/>
</dbReference>
<protein>
    <submittedName>
        <fullName evidence="2">Lipopolysaccharide biosynthesis protein</fullName>
    </submittedName>
</protein>
<sequence length="385" mass="42758">MLSTEPTDSQPSNPSLLFRIINRLRGINRLFLLAVFLPTTVAIIYFGFFASDIYISESRFVIRSPQKQTPTGLGAFLQGAGFSKSQDDTYTVHDFINSRDALQQLNQKYGLSSLYASRGIDRLSRFGGLDSDTSNEALHRYYQKKIVEVSNDSASSITTLRVKSFTAADARSLNASLLEMSEKLVNQLNERGRQDLIMFAQSEVATAEAKARAAALALSSYRNKKGVFDPEKQSALQLQQISKLQDELIAAKTQLAQVRSVTHNNPQLPVLQKRIDVLQAEISVETAKVAGGDRSLSGQAAEYERLALERSFADKQLAAALASLEQARNEAQRKQLYLERIVQPSLPDYPVEPKRLRSIVSTFAVGMICWGILTMLIAGVREHHN</sequence>
<dbReference type="KEGG" id="glo:Glov_1522"/>
<feature type="transmembrane region" description="Helical" evidence="1">
    <location>
        <begin position="359"/>
        <end position="380"/>
    </location>
</feature>
<evidence type="ECO:0000256" key="1">
    <source>
        <dbReference type="SAM" id="Phobius"/>
    </source>
</evidence>
<dbReference type="eggNOG" id="COG3524">
    <property type="taxonomic scope" value="Bacteria"/>
</dbReference>
<dbReference type="HOGENOM" id="CLU_027864_0_1_7"/>
<evidence type="ECO:0000313" key="3">
    <source>
        <dbReference type="Proteomes" id="UP000002420"/>
    </source>
</evidence>
<dbReference type="PANTHER" id="PTHR32309">
    <property type="entry name" value="TYROSINE-PROTEIN KINASE"/>
    <property type="match status" value="1"/>
</dbReference>
<evidence type="ECO:0000313" key="2">
    <source>
        <dbReference type="EMBL" id="ACD95238.1"/>
    </source>
</evidence>
<reference evidence="2 3" key="1">
    <citation type="submission" date="2008-05" db="EMBL/GenBank/DDBJ databases">
        <title>Complete sequence of chromosome of Geobacter lovleyi SZ.</title>
        <authorList>
            <consortium name="US DOE Joint Genome Institute"/>
            <person name="Lucas S."/>
            <person name="Copeland A."/>
            <person name="Lapidus A."/>
            <person name="Glavina del Rio T."/>
            <person name="Dalin E."/>
            <person name="Tice H."/>
            <person name="Bruce D."/>
            <person name="Goodwin L."/>
            <person name="Pitluck S."/>
            <person name="Chertkov O."/>
            <person name="Meincke L."/>
            <person name="Brettin T."/>
            <person name="Detter J.C."/>
            <person name="Han C."/>
            <person name="Tapia R."/>
            <person name="Kuske C.R."/>
            <person name="Schmutz J."/>
            <person name="Larimer F."/>
            <person name="Land M."/>
            <person name="Hauser L."/>
            <person name="Kyrpides N."/>
            <person name="Mikhailova N."/>
            <person name="Sung Y."/>
            <person name="Fletcher K.E."/>
            <person name="Ritalahti K.M."/>
            <person name="Loeffler F.E."/>
            <person name="Richardson P."/>
        </authorList>
    </citation>
    <scope>NUCLEOTIDE SEQUENCE [LARGE SCALE GENOMIC DNA]</scope>
    <source>
        <strain evidence="3">ATCC BAA-1151 / DSM 17278 / SZ</strain>
    </source>
</reference>
<keyword evidence="1" id="KW-0472">Membrane</keyword>
<dbReference type="STRING" id="398767.Glov_1522"/>
<dbReference type="EMBL" id="CP001089">
    <property type="protein sequence ID" value="ACD95238.1"/>
    <property type="molecule type" value="Genomic_DNA"/>
</dbReference>
<feature type="transmembrane region" description="Helical" evidence="1">
    <location>
        <begin position="30"/>
        <end position="50"/>
    </location>
</feature>
<organism evidence="2 3">
    <name type="scientific">Trichlorobacter lovleyi (strain ATCC BAA-1151 / DSM 17278 / SZ)</name>
    <name type="common">Geobacter lovleyi</name>
    <dbReference type="NCBI Taxonomy" id="398767"/>
    <lineage>
        <taxon>Bacteria</taxon>
        <taxon>Pseudomonadati</taxon>
        <taxon>Thermodesulfobacteriota</taxon>
        <taxon>Desulfuromonadia</taxon>
        <taxon>Geobacterales</taxon>
        <taxon>Geobacteraceae</taxon>
        <taxon>Trichlorobacter</taxon>
    </lineage>
</organism>
<keyword evidence="3" id="KW-1185">Reference proteome</keyword>